<evidence type="ECO:0000256" key="12">
    <source>
        <dbReference type="PROSITE-ProRule" id="PRU00803"/>
    </source>
</evidence>
<dbReference type="InterPro" id="IPR028994">
    <property type="entry name" value="Integrin_alpha_N"/>
</dbReference>
<feature type="domain" description="Integrin alpha second immunoglobulin-like" evidence="14">
    <location>
        <begin position="563"/>
        <end position="686"/>
    </location>
</feature>
<dbReference type="GO" id="GO:0007157">
    <property type="term" value="P:heterophilic cell-cell adhesion via plasma membrane cell adhesion molecules"/>
    <property type="evidence" value="ECO:0007669"/>
    <property type="project" value="UniProtKB-ARBA"/>
</dbReference>
<comment type="caution">
    <text evidence="15">The sequence shown here is derived from an EMBL/GenBank/DDBJ whole genome shotgun (WGS) entry which is preliminary data.</text>
</comment>
<dbReference type="SUPFAM" id="SSF69179">
    <property type="entry name" value="Integrin domains"/>
    <property type="match status" value="2"/>
</dbReference>
<name>A0A9Q0BMW0_9MUSC</name>
<dbReference type="GO" id="GO:0005178">
    <property type="term" value="F:integrin binding"/>
    <property type="evidence" value="ECO:0007669"/>
    <property type="project" value="TreeGrafter"/>
</dbReference>
<dbReference type="Gene3D" id="1.20.5.930">
    <property type="entry name" value="Bicelle-embedded integrin alpha(iib) transmembrane segment"/>
    <property type="match status" value="1"/>
</dbReference>
<dbReference type="EMBL" id="JAMKOV010000012">
    <property type="protein sequence ID" value="KAI8037430.1"/>
    <property type="molecule type" value="Genomic_DNA"/>
</dbReference>
<keyword evidence="9 13" id="KW-0472">Membrane</keyword>
<evidence type="ECO:0000256" key="7">
    <source>
        <dbReference type="ARBA" id="ARBA00022989"/>
    </source>
</evidence>
<keyword evidence="10 13" id="KW-0675">Receptor</keyword>
<dbReference type="Proteomes" id="UP001059596">
    <property type="component" value="Unassembled WGS sequence"/>
</dbReference>
<comment type="subcellular location">
    <subcellularLocation>
        <location evidence="1 13">Membrane</location>
        <topology evidence="1 13">Single-pass type I membrane protein</topology>
    </subcellularLocation>
</comment>
<evidence type="ECO:0000259" key="14">
    <source>
        <dbReference type="Pfam" id="PF20805"/>
    </source>
</evidence>
<dbReference type="AlphaFoldDB" id="A0A9Q0BMW0"/>
<dbReference type="Gene3D" id="2.130.10.130">
    <property type="entry name" value="Integrin alpha, N-terminal"/>
    <property type="match status" value="1"/>
</dbReference>
<dbReference type="Pfam" id="PF20805">
    <property type="entry name" value="Integrin_A_Ig_2"/>
    <property type="match status" value="1"/>
</dbReference>
<feature type="chain" id="PRO_5040527910" description="Integrin alpha second immunoglobulin-like domain-containing protein" evidence="13">
    <location>
        <begin position="19"/>
        <end position="973"/>
    </location>
</feature>
<feature type="repeat" description="FG-GAP" evidence="12">
    <location>
        <begin position="298"/>
        <end position="359"/>
    </location>
</feature>
<evidence type="ECO:0000256" key="6">
    <source>
        <dbReference type="ARBA" id="ARBA00022889"/>
    </source>
</evidence>
<protein>
    <recommendedName>
        <fullName evidence="14">Integrin alpha second immunoglobulin-like domain-containing protein</fullName>
    </recommendedName>
</protein>
<feature type="transmembrane region" description="Helical" evidence="13">
    <location>
        <begin position="914"/>
        <end position="936"/>
    </location>
</feature>
<proteinExistence type="inferred from homology"/>
<dbReference type="InterPro" id="IPR018184">
    <property type="entry name" value="Integrin_alpha_C_CS"/>
</dbReference>
<comment type="similarity">
    <text evidence="2 13">Belongs to the integrin alpha chain family.</text>
</comment>
<keyword evidence="7 13" id="KW-1133">Transmembrane helix</keyword>
<dbReference type="InterPro" id="IPR013519">
    <property type="entry name" value="Int_alpha_beta-p"/>
</dbReference>
<gene>
    <name evidence="15" type="ORF">M5D96_009567</name>
</gene>
<feature type="repeat" description="FG-GAP" evidence="12">
    <location>
        <begin position="417"/>
        <end position="479"/>
    </location>
</feature>
<dbReference type="Gene3D" id="2.60.40.1510">
    <property type="entry name" value="ntegrin, alpha v. Chain A, domain 3"/>
    <property type="match status" value="1"/>
</dbReference>
<evidence type="ECO:0000256" key="4">
    <source>
        <dbReference type="ARBA" id="ARBA00022729"/>
    </source>
</evidence>
<feature type="repeat" description="FG-GAP" evidence="12">
    <location>
        <begin position="33"/>
        <end position="93"/>
    </location>
</feature>
<dbReference type="SUPFAM" id="SSF69318">
    <property type="entry name" value="Integrin alpha N-terminal domain"/>
    <property type="match status" value="1"/>
</dbReference>
<dbReference type="GO" id="GO:0009897">
    <property type="term" value="C:external side of plasma membrane"/>
    <property type="evidence" value="ECO:0007669"/>
    <property type="project" value="TreeGrafter"/>
</dbReference>
<accession>A0A9Q0BMW0</accession>
<dbReference type="PRINTS" id="PR01185">
    <property type="entry name" value="INTEGRINA"/>
</dbReference>
<dbReference type="GO" id="GO:0048468">
    <property type="term" value="P:cell development"/>
    <property type="evidence" value="ECO:0007669"/>
    <property type="project" value="UniProtKB-ARBA"/>
</dbReference>
<sequence length="973" mass="109170">MCRIFLFVFLALKYQSEAFNFSPYPNLVINFPKHLKTHLNQTRSSYFGYSLVIRPTSIIVGAPRAQSDLESQRTINETGAIYRCSLSSGSCTPYVLDPRGNFNASDQGVTWDSDRKDFQWLGGSMDGGTRDTDKLLVCAPRFYTPTPNNYLLHGVCLWVQNTVAEAPENVTRISPFRLKSKQVNSNTNAQQVKKQNYFYYAGELGHSAHVAEDSNSSKFLIGAPGVRNWKGSVIFYQQDAQIFEPWRQRDNTYFGYAVSSGYFDSANPSTLLYVASAPRANHLSGEAYIFDFRGRIIRTLRRLRGKQFGEYFGYSLLAEDLNGDGKTDLIVSAPLHAFEHSYDTGAIYVFINNGLFNSEPTIVRPPLGSKARFGTTLSRLGDINKDGYNAPFAGNGSVFIYLGSAHGLRDQPSQRLDAPNEQPSQYGAHMFGHGLSRGSDIDGNGFNDFAIGAPNAEALYFYRAYPVVKIHATIKSESREIKSEQEVVKITACYRLSTSAEAKDVEQQELDIRISIETQLKWVKFARTQSNRMILKVNAGLEESCQHFDINVRYGGEMYTSIDLQMHYELAKKVPVSGDELRPTYVLGSDVSLHLDYEITNNGETAYLPQFNVSSTPQLPFAQVPGNCKVSNAVMVCDLNRGGPLAKGDSDSVTISFDVSQLSGESLTIHAEVFSAGNERSLTDNKQTNVIGLKEFTEIDASGGQTNGQIVLKHFPYSAEIINHYEIKSRGPSVIEQLTLSFYIPVAYKAFDSTAIIPIINKSSLDIQATYDSRLWPIKLYDQKGFSMENSTQSEQDYDPITTRQRRDLNGLTSDQEQINLPVDRTIVFNCQDTNMTICLRADLSVQFRPDKPISLNISFNVDLSEVKRAEEYFVILTDLQLLKKGDPASSTFVINRKFKPNVIFKHQEPELPVWNIILALIGGLLLLSVITYALYKLGFFKRTKRDELHRLIRQSYRQEVPVELDADSLCSE</sequence>
<keyword evidence="8 13" id="KW-0401">Integrin</keyword>
<evidence type="ECO:0000256" key="3">
    <source>
        <dbReference type="ARBA" id="ARBA00022692"/>
    </source>
</evidence>
<dbReference type="InterPro" id="IPR000413">
    <property type="entry name" value="Integrin_alpha"/>
</dbReference>
<evidence type="ECO:0000313" key="15">
    <source>
        <dbReference type="EMBL" id="KAI8037430.1"/>
    </source>
</evidence>
<dbReference type="PANTHER" id="PTHR23220:SF83">
    <property type="entry name" value="INTEGRIN ALPHA-PS3-RELATED"/>
    <property type="match status" value="1"/>
</dbReference>
<dbReference type="FunFam" id="1.20.5.930:FF:000005">
    <property type="entry name" value="Integrin, alpha 10"/>
    <property type="match status" value="1"/>
</dbReference>
<keyword evidence="3 13" id="KW-0812">Transmembrane</keyword>
<evidence type="ECO:0000256" key="2">
    <source>
        <dbReference type="ARBA" id="ARBA00008054"/>
    </source>
</evidence>
<evidence type="ECO:0000256" key="1">
    <source>
        <dbReference type="ARBA" id="ARBA00004479"/>
    </source>
</evidence>
<dbReference type="SMART" id="SM00191">
    <property type="entry name" value="Int_alpha"/>
    <property type="match status" value="5"/>
</dbReference>
<dbReference type="InterPro" id="IPR013517">
    <property type="entry name" value="FG-GAP"/>
</dbReference>
<dbReference type="PROSITE" id="PS00242">
    <property type="entry name" value="INTEGRIN_ALPHA"/>
    <property type="match status" value="1"/>
</dbReference>
<evidence type="ECO:0000256" key="10">
    <source>
        <dbReference type="ARBA" id="ARBA00023170"/>
    </source>
</evidence>
<reference evidence="15" key="1">
    <citation type="journal article" date="2023" name="Genome Biol. Evol.">
        <title>Long-read-based Genome Assembly of Drosophila gunungcola Reveals Fewer Chemosensory Genes in Flower-breeding Species.</title>
        <authorList>
            <person name="Negi A."/>
            <person name="Liao B.Y."/>
            <person name="Yeh S.D."/>
        </authorList>
    </citation>
    <scope>NUCLEOTIDE SEQUENCE</scope>
    <source>
        <strain evidence="15">Sukarami</strain>
    </source>
</reference>
<evidence type="ECO:0000256" key="8">
    <source>
        <dbReference type="ARBA" id="ARBA00023037"/>
    </source>
</evidence>
<dbReference type="GO" id="GO:0007229">
    <property type="term" value="P:integrin-mediated signaling pathway"/>
    <property type="evidence" value="ECO:0007669"/>
    <property type="project" value="UniProtKB-KW"/>
</dbReference>
<dbReference type="GO" id="GO:0033627">
    <property type="term" value="P:cell adhesion mediated by integrin"/>
    <property type="evidence" value="ECO:0007669"/>
    <property type="project" value="TreeGrafter"/>
</dbReference>
<dbReference type="GO" id="GO:0007160">
    <property type="term" value="P:cell-matrix adhesion"/>
    <property type="evidence" value="ECO:0007669"/>
    <property type="project" value="TreeGrafter"/>
</dbReference>
<evidence type="ECO:0000256" key="13">
    <source>
        <dbReference type="RuleBase" id="RU003762"/>
    </source>
</evidence>
<keyword evidence="5" id="KW-0677">Repeat</keyword>
<dbReference type="PROSITE" id="PS51470">
    <property type="entry name" value="FG_GAP"/>
    <property type="match status" value="4"/>
</dbReference>
<evidence type="ECO:0000256" key="9">
    <source>
        <dbReference type="ARBA" id="ARBA00023136"/>
    </source>
</evidence>
<dbReference type="Pfam" id="PF01839">
    <property type="entry name" value="FG-GAP"/>
    <property type="match status" value="1"/>
</dbReference>
<evidence type="ECO:0000256" key="11">
    <source>
        <dbReference type="ARBA" id="ARBA00023180"/>
    </source>
</evidence>
<feature type="repeat" description="FG-GAP" evidence="12">
    <location>
        <begin position="107"/>
        <end position="168"/>
    </location>
</feature>
<dbReference type="InterPro" id="IPR032695">
    <property type="entry name" value="Integrin_dom_sf"/>
</dbReference>
<feature type="signal peptide" evidence="13">
    <location>
        <begin position="1"/>
        <end position="18"/>
    </location>
</feature>
<keyword evidence="11" id="KW-0325">Glycoprotein</keyword>
<keyword evidence="4 13" id="KW-0732">Signal</keyword>
<keyword evidence="16" id="KW-1185">Reference proteome</keyword>
<dbReference type="GO" id="GO:0008305">
    <property type="term" value="C:integrin complex"/>
    <property type="evidence" value="ECO:0007669"/>
    <property type="project" value="InterPro"/>
</dbReference>
<keyword evidence="6 13" id="KW-0130">Cell adhesion</keyword>
<evidence type="ECO:0000256" key="5">
    <source>
        <dbReference type="ARBA" id="ARBA00022737"/>
    </source>
</evidence>
<dbReference type="PANTHER" id="PTHR23220">
    <property type="entry name" value="INTEGRIN ALPHA"/>
    <property type="match status" value="1"/>
</dbReference>
<organism evidence="15 16">
    <name type="scientific">Drosophila gunungcola</name>
    <name type="common">fruit fly</name>
    <dbReference type="NCBI Taxonomy" id="103775"/>
    <lineage>
        <taxon>Eukaryota</taxon>
        <taxon>Metazoa</taxon>
        <taxon>Ecdysozoa</taxon>
        <taxon>Arthropoda</taxon>
        <taxon>Hexapoda</taxon>
        <taxon>Insecta</taxon>
        <taxon>Pterygota</taxon>
        <taxon>Neoptera</taxon>
        <taxon>Endopterygota</taxon>
        <taxon>Diptera</taxon>
        <taxon>Brachycera</taxon>
        <taxon>Muscomorpha</taxon>
        <taxon>Ephydroidea</taxon>
        <taxon>Drosophilidae</taxon>
        <taxon>Drosophila</taxon>
        <taxon>Sophophora</taxon>
    </lineage>
</organism>
<dbReference type="InterPro" id="IPR048285">
    <property type="entry name" value="Integrin_alpha_Ig-like_2"/>
</dbReference>
<evidence type="ECO:0000313" key="16">
    <source>
        <dbReference type="Proteomes" id="UP001059596"/>
    </source>
</evidence>